<dbReference type="Proteomes" id="UP001489902">
    <property type="component" value="Chromosome 6"/>
</dbReference>
<keyword evidence="10" id="KW-1185">Reference proteome</keyword>
<dbReference type="PANTHER" id="PTHR46910">
    <property type="entry name" value="TRANSCRIPTION FACTOR PDR1"/>
    <property type="match status" value="1"/>
</dbReference>
<dbReference type="CDD" id="cd11286">
    <property type="entry name" value="ADF_cofilin_like"/>
    <property type="match status" value="1"/>
</dbReference>
<feature type="domain" description="ADF-H" evidence="8">
    <location>
        <begin position="596"/>
        <end position="736"/>
    </location>
</feature>
<dbReference type="SMART" id="SM00102">
    <property type="entry name" value="ADF"/>
    <property type="match status" value="1"/>
</dbReference>
<feature type="compositionally biased region" description="Polar residues" evidence="7">
    <location>
        <begin position="76"/>
        <end position="88"/>
    </location>
</feature>
<evidence type="ECO:0000256" key="6">
    <source>
        <dbReference type="ARBA" id="ARBA00032427"/>
    </source>
</evidence>
<dbReference type="SUPFAM" id="SSF55753">
    <property type="entry name" value="Actin depolymerizing proteins"/>
    <property type="match status" value="1"/>
</dbReference>
<dbReference type="Pfam" id="PF04082">
    <property type="entry name" value="Fungal_trans"/>
    <property type="match status" value="1"/>
</dbReference>
<dbReference type="Pfam" id="PF00241">
    <property type="entry name" value="Cofilin_ADF"/>
    <property type="match status" value="1"/>
</dbReference>
<name>A0ABZ2X970_9HYPO</name>
<gene>
    <name evidence="9" type="ORF">QYS62_009980</name>
</gene>
<dbReference type="PANTHER" id="PTHR46910:SF5">
    <property type="entry name" value="ZN(II)2CYS6 TRANSCRIPTION FACTOR (EUROFUNG)"/>
    <property type="match status" value="1"/>
</dbReference>
<evidence type="ECO:0000256" key="7">
    <source>
        <dbReference type="SAM" id="MobiDB-lite"/>
    </source>
</evidence>
<comment type="subcellular location">
    <subcellularLocation>
        <location evidence="1">Nucleus matrix</location>
    </subcellularLocation>
</comment>
<evidence type="ECO:0000256" key="2">
    <source>
        <dbReference type="ARBA" id="ARBA00006844"/>
    </source>
</evidence>
<dbReference type="CDD" id="cd12148">
    <property type="entry name" value="fungal_TF_MHR"/>
    <property type="match status" value="1"/>
</dbReference>
<evidence type="ECO:0000256" key="5">
    <source>
        <dbReference type="ARBA" id="ARBA00023242"/>
    </source>
</evidence>
<feature type="region of interest" description="Disordered" evidence="7">
    <location>
        <begin position="48"/>
        <end position="90"/>
    </location>
</feature>
<organism evidence="9 10">
    <name type="scientific">Fusarium acuminatum</name>
    <dbReference type="NCBI Taxonomy" id="5515"/>
    <lineage>
        <taxon>Eukaryota</taxon>
        <taxon>Fungi</taxon>
        <taxon>Dikarya</taxon>
        <taxon>Ascomycota</taxon>
        <taxon>Pezizomycotina</taxon>
        <taxon>Sordariomycetes</taxon>
        <taxon>Hypocreomycetidae</taxon>
        <taxon>Hypocreales</taxon>
        <taxon>Nectriaceae</taxon>
        <taxon>Fusarium</taxon>
        <taxon>Fusarium tricinctum species complex</taxon>
    </lineage>
</organism>
<keyword evidence="4" id="KW-0009">Actin-binding</keyword>
<proteinExistence type="inferred from homology"/>
<dbReference type="SMART" id="SM00906">
    <property type="entry name" value="Fungal_trans"/>
    <property type="match status" value="1"/>
</dbReference>
<evidence type="ECO:0000256" key="3">
    <source>
        <dbReference type="ARBA" id="ARBA00015630"/>
    </source>
</evidence>
<dbReference type="InterPro" id="IPR007219">
    <property type="entry name" value="XnlR_reg_dom"/>
</dbReference>
<dbReference type="EMBL" id="CP151265">
    <property type="protein sequence ID" value="WZH48797.1"/>
    <property type="molecule type" value="Genomic_DNA"/>
</dbReference>
<evidence type="ECO:0000313" key="10">
    <source>
        <dbReference type="Proteomes" id="UP001489902"/>
    </source>
</evidence>
<protein>
    <recommendedName>
        <fullName evidence="3">Cofilin</fullName>
    </recommendedName>
    <alternativeName>
        <fullName evidence="6">Actin-depolymerizing factor 1</fullName>
    </alternativeName>
</protein>
<keyword evidence="5" id="KW-0539">Nucleus</keyword>
<reference evidence="9 10" key="1">
    <citation type="submission" date="2024-04" db="EMBL/GenBank/DDBJ databases">
        <title>Complete genome sequence of Fusarium acuminatum.</title>
        <authorList>
            <person name="Lan B."/>
        </authorList>
    </citation>
    <scope>NUCLEOTIDE SEQUENCE [LARGE SCALE GENOMIC DNA]</scope>
    <source>
        <strain evidence="9">1A</strain>
    </source>
</reference>
<dbReference type="InterPro" id="IPR002108">
    <property type="entry name" value="ADF-H"/>
</dbReference>
<dbReference type="InterPro" id="IPR050987">
    <property type="entry name" value="AtrR-like"/>
</dbReference>
<accession>A0ABZ2X970</accession>
<dbReference type="PROSITE" id="PS51263">
    <property type="entry name" value="ADF_H"/>
    <property type="match status" value="1"/>
</dbReference>
<dbReference type="InterPro" id="IPR017904">
    <property type="entry name" value="ADF/Cofilin"/>
</dbReference>
<evidence type="ECO:0000259" key="8">
    <source>
        <dbReference type="PROSITE" id="PS51263"/>
    </source>
</evidence>
<dbReference type="InterPro" id="IPR029006">
    <property type="entry name" value="ADF-H/Gelsolin-like_dom_sf"/>
</dbReference>
<sequence>MQRSQMYAPDQTTESHNCMSFPYGSFRPLISKREEYVHSLEARLARVESHLGKQPAPSTSTPTYGPVSKHAPSLSPAGSSDTGVNVTPSPVGRLYEGSSSFINQFVQASEEIQRSAVAETPEAAQTLSESFNQLNSILHEEEEKKPPVAALTRSVPEISPLPAAAVLAIIRKIKAQPTRFFPGQAITDVRLIEHLCQKVYFPTEPVTLGHITSVNGIMRILLREFIVTEDPLGQEYDLKELKAQAERNFHLGLETFEILTVLKIQNESKPVLSRALINAGLCHCQMLGYHRETTLQKDKSGFAENKRRLFWTLYVYDKTNSLHLGNASRVQDFEIDAHYPTLPEDPAEKPWIELFNLAIKLGRMQGLIFDKLYSVAGLKAPAMERRQQIDALIIDMHQWRNDLDQIDGSGVYFTKIYELSLTHWDIMYYATLTTLLRAPAMPGVGTDMTSQCFQAARLALQSHLRAFSGYGGQKMFSKADYIDWALHNASFTPFVVIFLHSIAAASLEDVHLLEQIVNTFRSAREIHGGAEKLYQICDTFARLARRMVESRNTSVGMYDQNTDSLQVVGVSENVPLSWHESVAQPEGNAEGDGFTGVSIDQECIAAANSLRFSKGTNKIKFIIFKITDDEQAVVVEETSSDTDYETFRQKLLSGVDKAGKPAPRYAVYDVDYDLGEDGKRTKSVFVSWVPQSSPIKLRMLYASTMEYLKKAVNIGVFIHADDQEDIEWEEMIKAASGGKAK</sequence>
<evidence type="ECO:0000256" key="1">
    <source>
        <dbReference type="ARBA" id="ARBA00004109"/>
    </source>
</evidence>
<dbReference type="Gene3D" id="3.40.20.10">
    <property type="entry name" value="Severin"/>
    <property type="match status" value="1"/>
</dbReference>
<evidence type="ECO:0000256" key="4">
    <source>
        <dbReference type="ARBA" id="ARBA00023203"/>
    </source>
</evidence>
<comment type="similarity">
    <text evidence="2">Belongs to the actin-binding proteins ADF family.</text>
</comment>
<evidence type="ECO:0000313" key="9">
    <source>
        <dbReference type="EMBL" id="WZH48797.1"/>
    </source>
</evidence>